<accession>A0A831WA32</accession>
<keyword evidence="5" id="KW-0812">Transmembrane</keyword>
<comment type="subunit">
    <text evidence="9">The complex comprises the extracytoplasmic solute receptor protein and the two transmembrane proteins.</text>
</comment>
<dbReference type="EMBL" id="DRKP01000054">
    <property type="protein sequence ID" value="HEB95722.1"/>
    <property type="molecule type" value="Genomic_DNA"/>
</dbReference>
<keyword evidence="3" id="KW-1003">Cell membrane</keyword>
<dbReference type="InterPro" id="IPR007387">
    <property type="entry name" value="TRAP_DctQ"/>
</dbReference>
<evidence type="ECO:0000256" key="5">
    <source>
        <dbReference type="ARBA" id="ARBA00022692"/>
    </source>
</evidence>
<name>A0A831WA32_9GAMM</name>
<evidence type="ECO:0000256" key="8">
    <source>
        <dbReference type="ARBA" id="ARBA00038436"/>
    </source>
</evidence>
<evidence type="ECO:0000256" key="1">
    <source>
        <dbReference type="ARBA" id="ARBA00004429"/>
    </source>
</evidence>
<evidence type="ECO:0000256" key="7">
    <source>
        <dbReference type="ARBA" id="ARBA00023136"/>
    </source>
</evidence>
<evidence type="ECO:0000256" key="6">
    <source>
        <dbReference type="ARBA" id="ARBA00022989"/>
    </source>
</evidence>
<dbReference type="AlphaFoldDB" id="A0A831WA32"/>
<dbReference type="PANTHER" id="PTHR35011:SF2">
    <property type="entry name" value="2,3-DIKETO-L-GULONATE TRAP TRANSPORTER SMALL PERMEASE PROTEIN YIAM"/>
    <property type="match status" value="1"/>
</dbReference>
<organism evidence="11">
    <name type="scientific">Sedimenticola thiotaurini</name>
    <dbReference type="NCBI Taxonomy" id="1543721"/>
    <lineage>
        <taxon>Bacteria</taxon>
        <taxon>Pseudomonadati</taxon>
        <taxon>Pseudomonadota</taxon>
        <taxon>Gammaproteobacteria</taxon>
        <taxon>Chromatiales</taxon>
        <taxon>Sedimenticolaceae</taxon>
        <taxon>Sedimenticola</taxon>
    </lineage>
</organism>
<evidence type="ECO:0000259" key="10">
    <source>
        <dbReference type="Pfam" id="PF04290"/>
    </source>
</evidence>
<evidence type="ECO:0000256" key="3">
    <source>
        <dbReference type="ARBA" id="ARBA00022475"/>
    </source>
</evidence>
<proteinExistence type="inferred from homology"/>
<dbReference type="PANTHER" id="PTHR35011">
    <property type="entry name" value="2,3-DIKETO-L-GULONATE TRAP TRANSPORTER SMALL PERMEASE PROTEIN YIAM"/>
    <property type="match status" value="1"/>
</dbReference>
<evidence type="ECO:0000256" key="9">
    <source>
        <dbReference type="RuleBase" id="RU369079"/>
    </source>
</evidence>
<keyword evidence="2 9" id="KW-0813">Transport</keyword>
<protein>
    <recommendedName>
        <fullName evidence="9">TRAP transporter small permease protein</fullName>
    </recommendedName>
</protein>
<evidence type="ECO:0000256" key="2">
    <source>
        <dbReference type="ARBA" id="ARBA00022448"/>
    </source>
</evidence>
<feature type="domain" description="Tripartite ATP-independent periplasmic transporters DctQ component" evidence="10">
    <location>
        <begin position="27"/>
        <end position="152"/>
    </location>
</feature>
<dbReference type="Pfam" id="PF04290">
    <property type="entry name" value="DctQ"/>
    <property type="match status" value="1"/>
</dbReference>
<dbReference type="InterPro" id="IPR055348">
    <property type="entry name" value="DctQ"/>
</dbReference>
<sequence>MRPLLSRLHSALLRIEDGLLVTALAAMILLACTQILLRNLWDSGISWGDPTLRVLVLWVTLLGAMAATREGNHIRIDLLSRYLPERLRDWSRRLTDLFAASVTGLLAWHSGRFVVFEWEDGGVLFGQVPAWACEAIMPLGFTVMALRFLTATLLGRPARAEPLP</sequence>
<evidence type="ECO:0000313" key="11">
    <source>
        <dbReference type="EMBL" id="HEB95722.1"/>
    </source>
</evidence>
<gene>
    <name evidence="11" type="ORF">ENI96_04740</name>
</gene>
<comment type="function">
    <text evidence="9">Part of the tripartite ATP-independent periplasmic (TRAP) transport system.</text>
</comment>
<dbReference type="GO" id="GO:0015740">
    <property type="term" value="P:C4-dicarboxylate transport"/>
    <property type="evidence" value="ECO:0007669"/>
    <property type="project" value="TreeGrafter"/>
</dbReference>
<dbReference type="Proteomes" id="UP000886251">
    <property type="component" value="Unassembled WGS sequence"/>
</dbReference>
<comment type="caution">
    <text evidence="11">The sequence shown here is derived from an EMBL/GenBank/DDBJ whole genome shotgun (WGS) entry which is preliminary data.</text>
</comment>
<dbReference type="PROSITE" id="PS51257">
    <property type="entry name" value="PROKAR_LIPOPROTEIN"/>
    <property type="match status" value="1"/>
</dbReference>
<keyword evidence="7" id="KW-0472">Membrane</keyword>
<dbReference type="GO" id="GO:0022857">
    <property type="term" value="F:transmembrane transporter activity"/>
    <property type="evidence" value="ECO:0007669"/>
    <property type="project" value="UniProtKB-UniRule"/>
</dbReference>
<comment type="subcellular location">
    <subcellularLocation>
        <location evidence="1 9">Cell inner membrane</location>
        <topology evidence="1 9">Multi-pass membrane protein</topology>
    </subcellularLocation>
</comment>
<dbReference type="GO" id="GO:0005886">
    <property type="term" value="C:plasma membrane"/>
    <property type="evidence" value="ECO:0007669"/>
    <property type="project" value="UniProtKB-SubCell"/>
</dbReference>
<keyword evidence="4 9" id="KW-0997">Cell inner membrane</keyword>
<reference evidence="11" key="1">
    <citation type="journal article" date="2020" name="mSystems">
        <title>Genome- and Community-Level Interaction Insights into Carbon Utilization and Element Cycling Functions of Hydrothermarchaeota in Hydrothermal Sediment.</title>
        <authorList>
            <person name="Zhou Z."/>
            <person name="Liu Y."/>
            <person name="Xu W."/>
            <person name="Pan J."/>
            <person name="Luo Z.H."/>
            <person name="Li M."/>
        </authorList>
    </citation>
    <scope>NUCLEOTIDE SEQUENCE [LARGE SCALE GENOMIC DNA]</scope>
    <source>
        <strain evidence="11">HyVt-443</strain>
    </source>
</reference>
<evidence type="ECO:0000256" key="4">
    <source>
        <dbReference type="ARBA" id="ARBA00022519"/>
    </source>
</evidence>
<keyword evidence="6" id="KW-1133">Transmembrane helix</keyword>
<comment type="similarity">
    <text evidence="8 9">Belongs to the TRAP transporter small permease family.</text>
</comment>